<reference evidence="2 3" key="1">
    <citation type="submission" date="2020-05" db="EMBL/GenBank/DDBJ databases">
        <title>Aquincola sp. isolate from soil.</title>
        <authorList>
            <person name="Han J."/>
            <person name="Kim D.-U."/>
        </authorList>
    </citation>
    <scope>NUCLEOTIDE SEQUENCE [LARGE SCALE GENOMIC DNA]</scope>
    <source>
        <strain evidence="2 3">S2</strain>
    </source>
</reference>
<evidence type="ECO:0000313" key="2">
    <source>
        <dbReference type="EMBL" id="NRF70058.1"/>
    </source>
</evidence>
<organism evidence="2 3">
    <name type="scientific">Pseudaquabacterium terrae</name>
    <dbReference type="NCBI Taxonomy" id="2732868"/>
    <lineage>
        <taxon>Bacteria</taxon>
        <taxon>Pseudomonadati</taxon>
        <taxon>Pseudomonadota</taxon>
        <taxon>Betaproteobacteria</taxon>
        <taxon>Burkholderiales</taxon>
        <taxon>Sphaerotilaceae</taxon>
        <taxon>Pseudaquabacterium</taxon>
    </lineage>
</organism>
<dbReference type="InterPro" id="IPR042268">
    <property type="entry name" value="BamC_C"/>
</dbReference>
<dbReference type="Gene3D" id="3.30.310.170">
    <property type="entry name" value="Outer membrane protein assembly factor BamC"/>
    <property type="match status" value="1"/>
</dbReference>
<dbReference type="Proteomes" id="UP000737171">
    <property type="component" value="Unassembled WGS sequence"/>
</dbReference>
<gene>
    <name evidence="2" type="primary">bamC</name>
    <name evidence="2" type="ORF">HLB44_23925</name>
</gene>
<accession>A0ABX2EN61</accession>
<keyword evidence="1" id="KW-0732">Signal</keyword>
<feature type="chain" id="PRO_5047505251" evidence="1">
    <location>
        <begin position="25"/>
        <end position="381"/>
    </location>
</feature>
<dbReference type="EMBL" id="JABRWJ010000007">
    <property type="protein sequence ID" value="NRF70058.1"/>
    <property type="molecule type" value="Genomic_DNA"/>
</dbReference>
<feature type="signal peptide" evidence="1">
    <location>
        <begin position="1"/>
        <end position="24"/>
    </location>
</feature>
<evidence type="ECO:0000256" key="1">
    <source>
        <dbReference type="SAM" id="SignalP"/>
    </source>
</evidence>
<protein>
    <submittedName>
        <fullName evidence="2">Outer membrane protein assembly factor BamC</fullName>
    </submittedName>
</protein>
<proteinExistence type="predicted"/>
<comment type="caution">
    <text evidence="2">The sequence shown here is derived from an EMBL/GenBank/DDBJ whole genome shotgun (WGS) entry which is preliminary data.</text>
</comment>
<name>A0ABX2EN61_9BURK</name>
<dbReference type="InterPro" id="IPR010653">
    <property type="entry name" value="NlpB/DapX"/>
</dbReference>
<dbReference type="Pfam" id="PF06804">
    <property type="entry name" value="Lipoprotein_18"/>
    <property type="match status" value="1"/>
</dbReference>
<evidence type="ECO:0000313" key="3">
    <source>
        <dbReference type="Proteomes" id="UP000737171"/>
    </source>
</evidence>
<keyword evidence="3" id="KW-1185">Reference proteome</keyword>
<sequence length="381" mass="41157">MSVVTPTRALALACALLLAGCSTVEEFFSGDKIDYRSQSKKTSALEVPPDLTQLARDGRYQPQSGSVSATAMQAGAQAGAVTAPATAATVAPSTLGDVRIVRDGNQRYLVTTQPPEKLWPELRAFWLERGFTLAVDNAQAGVMETEWAENRAKLPQDGVRALLGKVLDSLYSTSERDRFRTRVERNPAGGSEIYVAHRGLIEVYTNQQRDVTTWQPRPTDPLLEGEFLSRMMVKLGGAKDDASARTVVATATAAPAAPARARLLAGQPGAAMEVDEAFDRAWRRVGLALDRGGFTVEDRDRSAGVYFVRYVDPKLAGQEEPGFFAKLFGADKDQGKLLQRYRLSVKGAGEKTQVAVLNNQGAADGGDAAKQIVARLIDELK</sequence>